<dbReference type="InterPro" id="IPR006059">
    <property type="entry name" value="SBP"/>
</dbReference>
<keyword evidence="3 5" id="KW-0732">Signal</keyword>
<dbReference type="OrthoDB" id="9768630at2"/>
<dbReference type="Gene3D" id="3.40.190.10">
    <property type="entry name" value="Periplasmic binding protein-like II"/>
    <property type="match status" value="1"/>
</dbReference>
<reference evidence="6 7" key="1">
    <citation type="submission" date="2018-09" db="EMBL/GenBank/DDBJ databases">
        <title>Paenibacillus aracenensis nov. sp. isolated from a cave in southern Spain.</title>
        <authorList>
            <person name="Jurado V."/>
            <person name="Gutierrez-Patricio S."/>
            <person name="Gonzalez-Pimentel J.L."/>
            <person name="Miller A.Z."/>
            <person name="Laiz L."/>
            <person name="Saiz-Jimenez C."/>
        </authorList>
    </citation>
    <scope>NUCLEOTIDE SEQUENCE [LARGE SCALE GENOMIC DNA]</scope>
    <source>
        <strain evidence="6 7">JCM 19203</strain>
    </source>
</reference>
<dbReference type="GO" id="GO:1901982">
    <property type="term" value="F:maltose binding"/>
    <property type="evidence" value="ECO:0007669"/>
    <property type="project" value="TreeGrafter"/>
</dbReference>
<evidence type="ECO:0000256" key="3">
    <source>
        <dbReference type="ARBA" id="ARBA00022729"/>
    </source>
</evidence>
<dbReference type="SUPFAM" id="SSF53850">
    <property type="entry name" value="Periplasmic binding protein-like II"/>
    <property type="match status" value="1"/>
</dbReference>
<organism evidence="6 7">
    <name type="scientific">Paenibacillus pinisoli</name>
    <dbReference type="NCBI Taxonomy" id="1276110"/>
    <lineage>
        <taxon>Bacteria</taxon>
        <taxon>Bacillati</taxon>
        <taxon>Bacillota</taxon>
        <taxon>Bacilli</taxon>
        <taxon>Bacillales</taxon>
        <taxon>Paenibacillaceae</taxon>
        <taxon>Paenibacillus</taxon>
    </lineage>
</organism>
<dbReference type="PANTHER" id="PTHR30061">
    <property type="entry name" value="MALTOSE-BINDING PERIPLASMIC PROTEIN"/>
    <property type="match status" value="1"/>
</dbReference>
<gene>
    <name evidence="6" type="ORF">D3P09_04620</name>
</gene>
<evidence type="ECO:0000256" key="2">
    <source>
        <dbReference type="ARBA" id="ARBA00022448"/>
    </source>
</evidence>
<name>A0A3A6Q1B1_9BACL</name>
<proteinExistence type="inferred from homology"/>
<dbReference type="RefSeq" id="WP_120107597.1">
    <property type="nucleotide sequence ID" value="NZ_QXQB01000001.1"/>
</dbReference>
<dbReference type="AlphaFoldDB" id="A0A3A6Q1B1"/>
<protein>
    <submittedName>
        <fullName evidence="6">Extracellular solute-binding protein</fullName>
    </submittedName>
</protein>
<dbReference type="PANTHER" id="PTHR30061:SF50">
    <property type="entry name" value="MALTOSE_MALTODEXTRIN-BINDING PERIPLASMIC PROTEIN"/>
    <property type="match status" value="1"/>
</dbReference>
<comment type="similarity">
    <text evidence="1">Belongs to the bacterial solute-binding protein 1 family.</text>
</comment>
<dbReference type="PROSITE" id="PS51257">
    <property type="entry name" value="PROKAR_LIPOPROTEIN"/>
    <property type="match status" value="1"/>
</dbReference>
<keyword evidence="2" id="KW-0813">Transport</keyword>
<comment type="caution">
    <text evidence="6">The sequence shown here is derived from an EMBL/GenBank/DDBJ whole genome shotgun (WGS) entry which is preliminary data.</text>
</comment>
<evidence type="ECO:0000313" key="6">
    <source>
        <dbReference type="EMBL" id="RJX41273.1"/>
    </source>
</evidence>
<evidence type="ECO:0000256" key="5">
    <source>
        <dbReference type="SAM" id="SignalP"/>
    </source>
</evidence>
<dbReference type="EMBL" id="QXQB01000001">
    <property type="protein sequence ID" value="RJX41273.1"/>
    <property type="molecule type" value="Genomic_DNA"/>
</dbReference>
<feature type="signal peptide" evidence="5">
    <location>
        <begin position="1"/>
        <end position="22"/>
    </location>
</feature>
<accession>A0A3A6Q1B1</accession>
<dbReference type="GO" id="GO:0055052">
    <property type="term" value="C:ATP-binding cassette (ABC) transporter complex, substrate-binding subunit-containing"/>
    <property type="evidence" value="ECO:0007669"/>
    <property type="project" value="TreeGrafter"/>
</dbReference>
<evidence type="ECO:0000256" key="4">
    <source>
        <dbReference type="SAM" id="MobiDB-lite"/>
    </source>
</evidence>
<feature type="chain" id="PRO_5039356455" evidence="5">
    <location>
        <begin position="23"/>
        <end position="444"/>
    </location>
</feature>
<keyword evidence="7" id="KW-1185">Reference proteome</keyword>
<dbReference type="GO" id="GO:0042956">
    <property type="term" value="P:maltodextrin transmembrane transport"/>
    <property type="evidence" value="ECO:0007669"/>
    <property type="project" value="TreeGrafter"/>
</dbReference>
<feature type="region of interest" description="Disordered" evidence="4">
    <location>
        <begin position="27"/>
        <end position="46"/>
    </location>
</feature>
<dbReference type="Proteomes" id="UP000267798">
    <property type="component" value="Unassembled WGS sequence"/>
</dbReference>
<dbReference type="GO" id="GO:0015768">
    <property type="term" value="P:maltose transport"/>
    <property type="evidence" value="ECO:0007669"/>
    <property type="project" value="TreeGrafter"/>
</dbReference>
<sequence length="444" mass="49341">MKANKRLITLISLVLIVSLALAGCSSANNPNSQKNDSKDGNKQNKPVELTIWGGYPELDPWYKKMAEDYKKEHPNVTVNIASFPLRDFEKKVAAGLPSSSAADIVSLNPVIALRFIQGNMLKKAPDDLSQLVTGGNYPDLIADRAQVNDVVYGIPHQLGKGVIYYNTKMFAEAGLTEPPSSIDQFLEYAQKLAVTDASGNLQRAGMSLRLTGGGSGLGEKFWTLLAQHGGSIVKEVSPGKYVANYDNEAGLKTLQMYIDMVHKYKTDDPTIKHDAEAFEMEMAAFFVRESWVIGDIKQKAPDLEYATAPLPVANVIGMSDFYVTNAAKEKEEAAWEFIRFLMKPENHKQMVEMTGWLPAREDLDFEDFFKENPAFKAFFTKQELHAYPTIPEFDEILTKFADRLSEKGFTDASFVDNPDKMKAFLADLAKDTNAILKKAGHLAE</sequence>
<dbReference type="Pfam" id="PF13416">
    <property type="entry name" value="SBP_bac_8"/>
    <property type="match status" value="1"/>
</dbReference>
<evidence type="ECO:0000313" key="7">
    <source>
        <dbReference type="Proteomes" id="UP000267798"/>
    </source>
</evidence>
<evidence type="ECO:0000256" key="1">
    <source>
        <dbReference type="ARBA" id="ARBA00008520"/>
    </source>
</evidence>